<name>A0A3N0CAY2_9ACTN</name>
<dbReference type="PANTHER" id="PTHR35526:SF3">
    <property type="entry name" value="ANTI-SIGMA-F FACTOR RSBW"/>
    <property type="match status" value="1"/>
</dbReference>
<evidence type="ECO:0000259" key="3">
    <source>
        <dbReference type="Pfam" id="PF13581"/>
    </source>
</evidence>
<gene>
    <name evidence="4" type="ORF">EFK50_18735</name>
</gene>
<keyword evidence="4" id="KW-0067">ATP-binding</keyword>
<dbReference type="SUPFAM" id="SSF55874">
    <property type="entry name" value="ATPase domain of HSP90 chaperone/DNA topoisomerase II/histidine kinase"/>
    <property type="match status" value="1"/>
</dbReference>
<protein>
    <submittedName>
        <fullName evidence="4">ATP-binding protein</fullName>
    </submittedName>
</protein>
<dbReference type="GO" id="GO:0004674">
    <property type="term" value="F:protein serine/threonine kinase activity"/>
    <property type="evidence" value="ECO:0007669"/>
    <property type="project" value="UniProtKB-KW"/>
</dbReference>
<dbReference type="GO" id="GO:0005524">
    <property type="term" value="F:ATP binding"/>
    <property type="evidence" value="ECO:0007669"/>
    <property type="project" value="UniProtKB-KW"/>
</dbReference>
<keyword evidence="5" id="KW-1185">Reference proteome</keyword>
<reference evidence="4 5" key="1">
    <citation type="submission" date="2018-11" db="EMBL/GenBank/DDBJ databases">
        <authorList>
            <person name="Li F."/>
        </authorList>
    </citation>
    <scope>NUCLEOTIDE SEQUENCE [LARGE SCALE GENOMIC DNA]</scope>
    <source>
        <strain evidence="4 5">Gsoil 097</strain>
    </source>
</reference>
<feature type="region of interest" description="Disordered" evidence="2">
    <location>
        <begin position="324"/>
        <end position="343"/>
    </location>
</feature>
<organism evidence="4 5">
    <name type="scientific">Nocardioides marmoriginsengisoli</name>
    <dbReference type="NCBI Taxonomy" id="661483"/>
    <lineage>
        <taxon>Bacteria</taxon>
        <taxon>Bacillati</taxon>
        <taxon>Actinomycetota</taxon>
        <taxon>Actinomycetes</taxon>
        <taxon>Propionibacteriales</taxon>
        <taxon>Nocardioidaceae</taxon>
        <taxon>Nocardioides</taxon>
    </lineage>
</organism>
<feature type="compositionally biased region" description="Gly residues" evidence="2">
    <location>
        <begin position="1"/>
        <end position="10"/>
    </location>
</feature>
<dbReference type="CDD" id="cd16936">
    <property type="entry name" value="HATPase_RsbW-like"/>
    <property type="match status" value="1"/>
</dbReference>
<evidence type="ECO:0000256" key="2">
    <source>
        <dbReference type="SAM" id="MobiDB-lite"/>
    </source>
</evidence>
<dbReference type="AlphaFoldDB" id="A0A3N0CAY2"/>
<keyword evidence="1" id="KW-0723">Serine/threonine-protein kinase</keyword>
<evidence type="ECO:0000313" key="5">
    <source>
        <dbReference type="Proteomes" id="UP000267128"/>
    </source>
</evidence>
<dbReference type="InterPro" id="IPR050267">
    <property type="entry name" value="Anti-sigma-factor_SerPK"/>
</dbReference>
<dbReference type="InterPro" id="IPR036890">
    <property type="entry name" value="HATPase_C_sf"/>
</dbReference>
<sequence length="343" mass="37797">MWFDPGGGMGTSPVEPSPTPESASVPQNQRTLALPASPPSVRLARDWVTGVLVDIGRPELAESARLAVSELVTNAILHADPPMTVHVRGTVDHPRIEVTDQSLVPPQQRHSAAEIDIDDEFSWSTVGRGLDLVASYAVRWGADIDARGSGKVVWFEPAAEPGEAPVAGALFDLDEVMATRGEVDVDPDDRMMLQLLNMPVELFSHLRRHFNELGRELRLLAISDPDRYPIAVEFAEAYLQVEHERRHVIGLEPLDAAMEAGAESVDLEYSAPPSAPHSMARLSRLLDEIYRSFADDSLLAVRPGPDLLALQRWYLGEFSRQARGEAPRPWRGPTRMSARQEVS</sequence>
<evidence type="ECO:0000313" key="4">
    <source>
        <dbReference type="EMBL" id="RNL60381.1"/>
    </source>
</evidence>
<comment type="caution">
    <text evidence="4">The sequence shown here is derived from an EMBL/GenBank/DDBJ whole genome shotgun (WGS) entry which is preliminary data.</text>
</comment>
<dbReference type="Pfam" id="PF13581">
    <property type="entry name" value="HATPase_c_2"/>
    <property type="match status" value="1"/>
</dbReference>
<dbReference type="InterPro" id="IPR003594">
    <property type="entry name" value="HATPase_dom"/>
</dbReference>
<evidence type="ECO:0000256" key="1">
    <source>
        <dbReference type="ARBA" id="ARBA00022527"/>
    </source>
</evidence>
<feature type="domain" description="Histidine kinase/HSP90-like ATPase" evidence="3">
    <location>
        <begin position="34"/>
        <end position="154"/>
    </location>
</feature>
<dbReference type="EMBL" id="RJSE01000009">
    <property type="protein sequence ID" value="RNL60381.1"/>
    <property type="molecule type" value="Genomic_DNA"/>
</dbReference>
<proteinExistence type="predicted"/>
<keyword evidence="1" id="KW-0418">Kinase</keyword>
<dbReference type="Gene3D" id="3.30.565.10">
    <property type="entry name" value="Histidine kinase-like ATPase, C-terminal domain"/>
    <property type="match status" value="1"/>
</dbReference>
<dbReference type="PANTHER" id="PTHR35526">
    <property type="entry name" value="ANTI-SIGMA-F FACTOR RSBW-RELATED"/>
    <property type="match status" value="1"/>
</dbReference>
<keyword evidence="4" id="KW-0547">Nucleotide-binding</keyword>
<dbReference type="OrthoDB" id="5244329at2"/>
<feature type="region of interest" description="Disordered" evidence="2">
    <location>
        <begin position="1"/>
        <end position="36"/>
    </location>
</feature>
<accession>A0A3N0CAY2</accession>
<keyword evidence="1" id="KW-0808">Transferase</keyword>
<dbReference type="Proteomes" id="UP000267128">
    <property type="component" value="Unassembled WGS sequence"/>
</dbReference>